<keyword evidence="2" id="KW-1185">Reference proteome</keyword>
<protein>
    <recommendedName>
        <fullName evidence="3">DUF4348 domain-containing protein</fullName>
    </recommendedName>
</protein>
<comment type="caution">
    <text evidence="1">The sequence shown here is derived from an EMBL/GenBank/DDBJ whole genome shotgun (WGS) entry which is preliminary data.</text>
</comment>
<dbReference type="AlphaFoldDB" id="A0A840D4K3"/>
<name>A0A840D4K3_9BACE</name>
<evidence type="ECO:0000313" key="2">
    <source>
        <dbReference type="Proteomes" id="UP000560658"/>
    </source>
</evidence>
<accession>A0A840D4K3</accession>
<dbReference type="EMBL" id="JACIER010000014">
    <property type="protein sequence ID" value="MBB4045368.1"/>
    <property type="molecule type" value="Genomic_DNA"/>
</dbReference>
<dbReference type="Proteomes" id="UP000560658">
    <property type="component" value="Unassembled WGS sequence"/>
</dbReference>
<dbReference type="RefSeq" id="WP_044162596.1">
    <property type="nucleotide sequence ID" value="NZ_JACIER010000014.1"/>
</dbReference>
<sequence>MKTIGIFIIILLLSSQLRGQENNQLESMIKVSLNSYVGKLKESSNSTYPYFSIDNYPPHFKFEDTIQGIPINYINLQNRSACEKELKKGVGVISLTRLQLEKTSLKITFAMYNAKIEGKNHLHMAVVESTTFVYIYSCEKESWILQETKYGGV</sequence>
<proteinExistence type="predicted"/>
<organism evidence="1 2">
    <name type="scientific">Bacteroides reticulotermitis</name>
    <dbReference type="NCBI Taxonomy" id="1133319"/>
    <lineage>
        <taxon>Bacteria</taxon>
        <taxon>Pseudomonadati</taxon>
        <taxon>Bacteroidota</taxon>
        <taxon>Bacteroidia</taxon>
        <taxon>Bacteroidales</taxon>
        <taxon>Bacteroidaceae</taxon>
        <taxon>Bacteroides</taxon>
    </lineage>
</organism>
<reference evidence="1" key="1">
    <citation type="submission" date="2020-08" db="EMBL/GenBank/DDBJ databases">
        <title>Genomic Encyclopedia of Type Strains, Phase IV (KMG-IV): sequencing the most valuable type-strain genomes for metagenomic binning, comparative biology and taxonomic classification.</title>
        <authorList>
            <person name="Goeker M."/>
        </authorList>
    </citation>
    <scope>NUCLEOTIDE SEQUENCE [LARGE SCALE GENOMIC DNA]</scope>
    <source>
        <strain evidence="1">DSM 105720</strain>
    </source>
</reference>
<evidence type="ECO:0008006" key="3">
    <source>
        <dbReference type="Google" id="ProtNLM"/>
    </source>
</evidence>
<gene>
    <name evidence="1" type="ORF">GGR06_003180</name>
</gene>
<evidence type="ECO:0000313" key="1">
    <source>
        <dbReference type="EMBL" id="MBB4045368.1"/>
    </source>
</evidence>